<evidence type="ECO:0008006" key="5">
    <source>
        <dbReference type="Google" id="ProtNLM"/>
    </source>
</evidence>
<dbReference type="RefSeq" id="WP_377710850.1">
    <property type="nucleotide sequence ID" value="NZ_JBHSMP010000011.1"/>
</dbReference>
<accession>A0ABW0J798</accession>
<feature type="signal peptide" evidence="2">
    <location>
        <begin position="1"/>
        <end position="31"/>
    </location>
</feature>
<feature type="compositionally biased region" description="Basic and acidic residues" evidence="1">
    <location>
        <begin position="79"/>
        <end position="98"/>
    </location>
</feature>
<feature type="region of interest" description="Disordered" evidence="1">
    <location>
        <begin position="79"/>
        <end position="104"/>
    </location>
</feature>
<proteinExistence type="predicted"/>
<gene>
    <name evidence="3" type="ORF">ACFPTO_08665</name>
</gene>
<sequence>MSMNFWKTPARALVTAMIAGGALVGATSALAQSGPSISRADSQPQYSEAHMIPVDVRMSIGWHDNRYWDGHRYWEHDEWMHHHPRDPGPPHRHDDRRMPPPPRY</sequence>
<comment type="caution">
    <text evidence="3">The sequence shown here is derived from an EMBL/GenBank/DDBJ whole genome shotgun (WGS) entry which is preliminary data.</text>
</comment>
<feature type="chain" id="PRO_5046399549" description="Lipoprotein" evidence="2">
    <location>
        <begin position="32"/>
        <end position="104"/>
    </location>
</feature>
<evidence type="ECO:0000256" key="2">
    <source>
        <dbReference type="SAM" id="SignalP"/>
    </source>
</evidence>
<evidence type="ECO:0000313" key="3">
    <source>
        <dbReference type="EMBL" id="MFC5428869.1"/>
    </source>
</evidence>
<dbReference type="Proteomes" id="UP001596103">
    <property type="component" value="Unassembled WGS sequence"/>
</dbReference>
<protein>
    <recommendedName>
        <fullName evidence="5">Lipoprotein</fullName>
    </recommendedName>
</protein>
<keyword evidence="2" id="KW-0732">Signal</keyword>
<dbReference type="EMBL" id="JBHSMP010000011">
    <property type="protein sequence ID" value="MFC5428869.1"/>
    <property type="molecule type" value="Genomic_DNA"/>
</dbReference>
<evidence type="ECO:0000256" key="1">
    <source>
        <dbReference type="SAM" id="MobiDB-lite"/>
    </source>
</evidence>
<keyword evidence="4" id="KW-1185">Reference proteome</keyword>
<reference evidence="4" key="1">
    <citation type="journal article" date="2019" name="Int. J. Syst. Evol. Microbiol.">
        <title>The Global Catalogue of Microorganisms (GCM) 10K type strain sequencing project: providing services to taxonomists for standard genome sequencing and annotation.</title>
        <authorList>
            <consortium name="The Broad Institute Genomics Platform"/>
            <consortium name="The Broad Institute Genome Sequencing Center for Infectious Disease"/>
            <person name="Wu L."/>
            <person name="Ma J."/>
        </authorList>
    </citation>
    <scope>NUCLEOTIDE SEQUENCE [LARGE SCALE GENOMIC DNA]</scope>
    <source>
        <strain evidence="4">CCUG 56042</strain>
    </source>
</reference>
<organism evidence="3 4">
    <name type="scientific">Paraburkholderia denitrificans</name>
    <dbReference type="NCBI Taxonomy" id="694025"/>
    <lineage>
        <taxon>Bacteria</taxon>
        <taxon>Pseudomonadati</taxon>
        <taxon>Pseudomonadota</taxon>
        <taxon>Betaproteobacteria</taxon>
        <taxon>Burkholderiales</taxon>
        <taxon>Burkholderiaceae</taxon>
        <taxon>Paraburkholderia</taxon>
    </lineage>
</organism>
<name>A0ABW0J798_9BURK</name>
<evidence type="ECO:0000313" key="4">
    <source>
        <dbReference type="Proteomes" id="UP001596103"/>
    </source>
</evidence>